<evidence type="ECO:0000313" key="3">
    <source>
        <dbReference type="Proteomes" id="UP000799291"/>
    </source>
</evidence>
<organism evidence="2 3">
    <name type="scientific">Lentithecium fluviatile CBS 122367</name>
    <dbReference type="NCBI Taxonomy" id="1168545"/>
    <lineage>
        <taxon>Eukaryota</taxon>
        <taxon>Fungi</taxon>
        <taxon>Dikarya</taxon>
        <taxon>Ascomycota</taxon>
        <taxon>Pezizomycotina</taxon>
        <taxon>Dothideomycetes</taxon>
        <taxon>Pleosporomycetidae</taxon>
        <taxon>Pleosporales</taxon>
        <taxon>Massarineae</taxon>
        <taxon>Lentitheciaceae</taxon>
        <taxon>Lentithecium</taxon>
    </lineage>
</organism>
<dbReference type="OrthoDB" id="1911848at2759"/>
<accession>A0A6G1IRU4</accession>
<proteinExistence type="predicted"/>
<protein>
    <submittedName>
        <fullName evidence="2">Uncharacterized protein</fullName>
    </submittedName>
</protein>
<dbReference type="AlphaFoldDB" id="A0A6G1IRU4"/>
<dbReference type="Proteomes" id="UP000799291">
    <property type="component" value="Unassembled WGS sequence"/>
</dbReference>
<evidence type="ECO:0000313" key="2">
    <source>
        <dbReference type="EMBL" id="KAF2680683.1"/>
    </source>
</evidence>
<name>A0A6G1IRU4_9PLEO</name>
<feature type="region of interest" description="Disordered" evidence="1">
    <location>
        <begin position="139"/>
        <end position="166"/>
    </location>
</feature>
<reference evidence="2" key="1">
    <citation type="journal article" date="2020" name="Stud. Mycol.">
        <title>101 Dothideomycetes genomes: a test case for predicting lifestyles and emergence of pathogens.</title>
        <authorList>
            <person name="Haridas S."/>
            <person name="Albert R."/>
            <person name="Binder M."/>
            <person name="Bloem J."/>
            <person name="Labutti K."/>
            <person name="Salamov A."/>
            <person name="Andreopoulos B."/>
            <person name="Baker S."/>
            <person name="Barry K."/>
            <person name="Bills G."/>
            <person name="Bluhm B."/>
            <person name="Cannon C."/>
            <person name="Castanera R."/>
            <person name="Culley D."/>
            <person name="Daum C."/>
            <person name="Ezra D."/>
            <person name="Gonzalez J."/>
            <person name="Henrissat B."/>
            <person name="Kuo A."/>
            <person name="Liang C."/>
            <person name="Lipzen A."/>
            <person name="Lutzoni F."/>
            <person name="Magnuson J."/>
            <person name="Mondo S."/>
            <person name="Nolan M."/>
            <person name="Ohm R."/>
            <person name="Pangilinan J."/>
            <person name="Park H.-J."/>
            <person name="Ramirez L."/>
            <person name="Alfaro M."/>
            <person name="Sun H."/>
            <person name="Tritt A."/>
            <person name="Yoshinaga Y."/>
            <person name="Zwiers L.-H."/>
            <person name="Turgeon B."/>
            <person name="Goodwin S."/>
            <person name="Spatafora J."/>
            <person name="Crous P."/>
            <person name="Grigoriev I."/>
        </authorList>
    </citation>
    <scope>NUCLEOTIDE SEQUENCE</scope>
    <source>
        <strain evidence="2">CBS 122367</strain>
    </source>
</reference>
<evidence type="ECO:0000256" key="1">
    <source>
        <dbReference type="SAM" id="MobiDB-lite"/>
    </source>
</evidence>
<gene>
    <name evidence="2" type="ORF">K458DRAFT_489853</name>
</gene>
<dbReference type="EMBL" id="MU005595">
    <property type="protein sequence ID" value="KAF2680683.1"/>
    <property type="molecule type" value="Genomic_DNA"/>
</dbReference>
<keyword evidence="3" id="KW-1185">Reference proteome</keyword>
<sequence length="166" mass="18655">MARKQQLLSLPKSQPREAGFCGSPGPQVLLALIGLGLAAPGVVDVFLRAGIYVHERLNENKKGREFATNLKTFYIDDEVDILRLYMKSARAIVTDARTDAIEKARLDSQFQEIKTLLKSIHDFTSMVLSSEWDRFDQNENQYSPSSERRLLGTRSASIPSGTVRRL</sequence>